<accession>A0AAW6LMA9</accession>
<gene>
    <name evidence="2" type="ORF">PXH69_24535</name>
</gene>
<feature type="domain" description="RNA ligase" evidence="1">
    <location>
        <begin position="190"/>
        <end position="389"/>
    </location>
</feature>
<reference evidence="2" key="1">
    <citation type="submission" date="2023-02" db="EMBL/GenBank/DDBJ databases">
        <title>A novel hydrolase synthesized by Rhodococcus erythropolis HQ is responsible for the detoxification of Zearalenone.</title>
        <authorList>
            <person name="Hu J."/>
            <person name="Xu J."/>
        </authorList>
    </citation>
    <scope>NUCLEOTIDE SEQUENCE</scope>
    <source>
        <strain evidence="2">HQ</strain>
    </source>
</reference>
<dbReference type="AlphaFoldDB" id="A0AAW6LMA9"/>
<proteinExistence type="predicted"/>
<dbReference type="Pfam" id="PF09414">
    <property type="entry name" value="RNA_ligase"/>
    <property type="match status" value="1"/>
</dbReference>
<dbReference type="Proteomes" id="UP001217325">
    <property type="component" value="Unassembled WGS sequence"/>
</dbReference>
<dbReference type="GO" id="GO:0016874">
    <property type="term" value="F:ligase activity"/>
    <property type="evidence" value="ECO:0007669"/>
    <property type="project" value="UniProtKB-KW"/>
</dbReference>
<evidence type="ECO:0000259" key="1">
    <source>
        <dbReference type="Pfam" id="PF09414"/>
    </source>
</evidence>
<dbReference type="SUPFAM" id="SSF56091">
    <property type="entry name" value="DNA ligase/mRNA capping enzyme, catalytic domain"/>
    <property type="match status" value="1"/>
</dbReference>
<sequence>MKFPEPANSNYAATIVKIPAIVPLKGRDRIVGIPLFGGQAIVSKGWEVGDLGVYFPPEVQFSHEYASANNLYRDATQNADSTETGYLEPSRRLKALKLGPHRSDAMFMPLSSLDFTGVNIGQLKEGDTFDQIDGHEICKKYEIKPVREPGDARQNKITKKFDRVDAKFLPIHIDSDNYWRNLHTIDVLDQIIVTQKLHGTSVRIGNTIVREKPRLRDKIAAKLGIRVQEYSYDNVYGSRKVIKDANNPNQQHHYGTDVWTLNGKKLDGLIPRGYVVYGELVGFTPEGAALQKNYTYEAGPAVADLYVYRVAFVSPDGMVTDLSWSQVKKFCTDRGLKHVPEMFTGWHGDFDVDDWMDTRYRDLGYSQAVALSDPKLPDEGVCIRVEDGYLPRIYKAKSPAFLRHESAVLDEGVADIESVGASAE</sequence>
<dbReference type="RefSeq" id="WP_275232377.1">
    <property type="nucleotide sequence ID" value="NZ_JARDXE010000017.1"/>
</dbReference>
<protein>
    <submittedName>
        <fullName evidence="2">RNA ligase family protein</fullName>
    </submittedName>
</protein>
<comment type="caution">
    <text evidence="2">The sequence shown here is derived from an EMBL/GenBank/DDBJ whole genome shotgun (WGS) entry which is preliminary data.</text>
</comment>
<organism evidence="2 3">
    <name type="scientific">Rhodococcus qingshengii</name>
    <dbReference type="NCBI Taxonomy" id="334542"/>
    <lineage>
        <taxon>Bacteria</taxon>
        <taxon>Bacillati</taxon>
        <taxon>Actinomycetota</taxon>
        <taxon>Actinomycetes</taxon>
        <taxon>Mycobacteriales</taxon>
        <taxon>Nocardiaceae</taxon>
        <taxon>Rhodococcus</taxon>
        <taxon>Rhodococcus erythropolis group</taxon>
    </lineage>
</organism>
<keyword evidence="2" id="KW-0436">Ligase</keyword>
<name>A0AAW6LMA9_RHOSG</name>
<evidence type="ECO:0000313" key="2">
    <source>
        <dbReference type="EMBL" id="MDE8648139.1"/>
    </source>
</evidence>
<dbReference type="EMBL" id="JARDXE010000017">
    <property type="protein sequence ID" value="MDE8648139.1"/>
    <property type="molecule type" value="Genomic_DNA"/>
</dbReference>
<evidence type="ECO:0000313" key="3">
    <source>
        <dbReference type="Proteomes" id="UP001217325"/>
    </source>
</evidence>
<dbReference type="InterPro" id="IPR021122">
    <property type="entry name" value="RNA_ligase_dom_REL/Rnl2"/>
</dbReference>